<dbReference type="Pfam" id="PF00691">
    <property type="entry name" value="OmpA"/>
    <property type="match status" value="1"/>
</dbReference>
<proteinExistence type="predicted"/>
<evidence type="ECO:0000256" key="2">
    <source>
        <dbReference type="ARBA" id="ARBA00023136"/>
    </source>
</evidence>
<evidence type="ECO:0000256" key="3">
    <source>
        <dbReference type="ARBA" id="ARBA00023237"/>
    </source>
</evidence>
<dbReference type="Gene3D" id="3.30.1330.60">
    <property type="entry name" value="OmpA-like domain"/>
    <property type="match status" value="1"/>
</dbReference>
<dbReference type="EMBL" id="JAUJEB010000009">
    <property type="protein sequence ID" value="MDN5216534.1"/>
    <property type="molecule type" value="Genomic_DNA"/>
</dbReference>
<gene>
    <name evidence="6" type="ORF">QQ020_30980</name>
</gene>
<evidence type="ECO:0000259" key="5">
    <source>
        <dbReference type="PROSITE" id="PS51123"/>
    </source>
</evidence>
<dbReference type="PANTHER" id="PTHR30329:SF21">
    <property type="entry name" value="LIPOPROTEIN YIAD-RELATED"/>
    <property type="match status" value="1"/>
</dbReference>
<comment type="subcellular location">
    <subcellularLocation>
        <location evidence="1">Cell outer membrane</location>
    </subcellularLocation>
</comment>
<dbReference type="PANTHER" id="PTHR30329">
    <property type="entry name" value="STATOR ELEMENT OF FLAGELLAR MOTOR COMPLEX"/>
    <property type="match status" value="1"/>
</dbReference>
<evidence type="ECO:0000313" key="7">
    <source>
        <dbReference type="Proteomes" id="UP001172083"/>
    </source>
</evidence>
<reference evidence="6" key="1">
    <citation type="submission" date="2023-06" db="EMBL/GenBank/DDBJ databases">
        <title>Genomic of Agaribacillus aureum.</title>
        <authorList>
            <person name="Wang G."/>
        </authorList>
    </citation>
    <scope>NUCLEOTIDE SEQUENCE</scope>
    <source>
        <strain evidence="6">BMA12</strain>
    </source>
</reference>
<sequence>MKRILLETITRQFQRKITIAPILLFSLFLLSTASLTASDLHKNDSKFLTDTLISLVGKVLDEQTREPVQAQLRFHRLPHGGNVGVSKVKNQEGDYKLTLMKSYQYTITLTAEGYISKKEIVDTHDPDELDNIARDFFMVPTGIGQTLRLKSLIFEQSKTKITPGSYTELNELVEIMKKNPRMVIQLEGHTDYKGPASLNMKLSQSRVEAVKDYLMLKGIKSKKIKLKAFGGSKPISRDTDDEKRSVNRRVEVRILDI</sequence>
<keyword evidence="2 4" id="KW-0472">Membrane</keyword>
<keyword evidence="7" id="KW-1185">Reference proteome</keyword>
<dbReference type="InterPro" id="IPR050330">
    <property type="entry name" value="Bact_OuterMem_StrucFunc"/>
</dbReference>
<organism evidence="6 7">
    <name type="scientific">Agaribacillus aureus</name>
    <dbReference type="NCBI Taxonomy" id="3051825"/>
    <lineage>
        <taxon>Bacteria</taxon>
        <taxon>Pseudomonadati</taxon>
        <taxon>Bacteroidota</taxon>
        <taxon>Cytophagia</taxon>
        <taxon>Cytophagales</taxon>
        <taxon>Splendidivirgaceae</taxon>
        <taxon>Agaribacillus</taxon>
    </lineage>
</organism>
<evidence type="ECO:0000313" key="6">
    <source>
        <dbReference type="EMBL" id="MDN5216534.1"/>
    </source>
</evidence>
<dbReference type="RefSeq" id="WP_346761869.1">
    <property type="nucleotide sequence ID" value="NZ_JAUJEB010000009.1"/>
</dbReference>
<feature type="domain" description="OmpA-like" evidence="5">
    <location>
        <begin position="141"/>
        <end position="257"/>
    </location>
</feature>
<dbReference type="CDD" id="cd07185">
    <property type="entry name" value="OmpA_C-like"/>
    <property type="match status" value="1"/>
</dbReference>
<dbReference type="PROSITE" id="PS51123">
    <property type="entry name" value="OMPA_2"/>
    <property type="match status" value="1"/>
</dbReference>
<dbReference type="Proteomes" id="UP001172083">
    <property type="component" value="Unassembled WGS sequence"/>
</dbReference>
<evidence type="ECO:0000256" key="4">
    <source>
        <dbReference type="PROSITE-ProRule" id="PRU00473"/>
    </source>
</evidence>
<dbReference type="InterPro" id="IPR006664">
    <property type="entry name" value="OMP_bac"/>
</dbReference>
<dbReference type="InterPro" id="IPR006665">
    <property type="entry name" value="OmpA-like"/>
</dbReference>
<keyword evidence="3" id="KW-0998">Cell outer membrane</keyword>
<accession>A0ABT8LFG7</accession>
<dbReference type="InterPro" id="IPR036737">
    <property type="entry name" value="OmpA-like_sf"/>
</dbReference>
<evidence type="ECO:0000256" key="1">
    <source>
        <dbReference type="ARBA" id="ARBA00004442"/>
    </source>
</evidence>
<comment type="caution">
    <text evidence="6">The sequence shown here is derived from an EMBL/GenBank/DDBJ whole genome shotgun (WGS) entry which is preliminary data.</text>
</comment>
<dbReference type="SUPFAM" id="SSF103088">
    <property type="entry name" value="OmpA-like"/>
    <property type="match status" value="1"/>
</dbReference>
<name>A0ABT8LFG7_9BACT</name>
<protein>
    <submittedName>
        <fullName evidence="6">OmpA family protein</fullName>
    </submittedName>
</protein>
<dbReference type="Gene3D" id="2.60.40.1120">
    <property type="entry name" value="Carboxypeptidase-like, regulatory domain"/>
    <property type="match status" value="1"/>
</dbReference>
<dbReference type="PRINTS" id="PR01021">
    <property type="entry name" value="OMPADOMAIN"/>
</dbReference>